<sequence>MKSLQLIWLPAVRNKLVTFRSVRYTPEETLDYISQLILEVESLLTKPVLNKPYTEETGAYAGLSHIVIKKFRIYFQQVDQTVIILAILFPGEK</sequence>
<evidence type="ECO:0000313" key="2">
    <source>
        <dbReference type="Proteomes" id="UP001649230"/>
    </source>
</evidence>
<dbReference type="EMBL" id="CP090978">
    <property type="protein sequence ID" value="UJF31853.1"/>
    <property type="molecule type" value="Genomic_DNA"/>
</dbReference>
<evidence type="ECO:0008006" key="3">
    <source>
        <dbReference type="Google" id="ProtNLM"/>
    </source>
</evidence>
<gene>
    <name evidence="1" type="ORF">L0M14_19080</name>
</gene>
<keyword evidence="2" id="KW-1185">Reference proteome</keyword>
<dbReference type="Proteomes" id="UP001649230">
    <property type="component" value="Chromosome"/>
</dbReference>
<reference evidence="1 2" key="1">
    <citation type="journal article" date="2024" name="Int. J. Syst. Evol. Microbiol.">
        <title>Paenibacillus hexagrammi sp. nov., a novel bacterium isolated from the gut content of Hexagrammos agrammus.</title>
        <authorList>
            <person name="Jung H.K."/>
            <person name="Kim D.G."/>
            <person name="Zin H."/>
            <person name="Park J."/>
            <person name="Jung H."/>
            <person name="Kim Y.O."/>
            <person name="Kong H.J."/>
            <person name="Kim J.W."/>
            <person name="Kim Y.S."/>
        </authorList>
    </citation>
    <scope>NUCLEOTIDE SEQUENCE [LARGE SCALE GENOMIC DNA]</scope>
    <source>
        <strain evidence="1 2">YPD9-1</strain>
    </source>
</reference>
<protein>
    <recommendedName>
        <fullName evidence="3">Type II toxin-antitoxin system RelE/ParE family toxin</fullName>
    </recommendedName>
</protein>
<dbReference type="RefSeq" id="WP_235118198.1">
    <property type="nucleotide sequence ID" value="NZ_CP090978.1"/>
</dbReference>
<evidence type="ECO:0000313" key="1">
    <source>
        <dbReference type="EMBL" id="UJF31853.1"/>
    </source>
</evidence>
<organism evidence="1 2">
    <name type="scientific">Paenibacillus hexagrammi</name>
    <dbReference type="NCBI Taxonomy" id="2908839"/>
    <lineage>
        <taxon>Bacteria</taxon>
        <taxon>Bacillati</taxon>
        <taxon>Bacillota</taxon>
        <taxon>Bacilli</taxon>
        <taxon>Bacillales</taxon>
        <taxon>Paenibacillaceae</taxon>
        <taxon>Paenibacillus</taxon>
    </lineage>
</organism>
<proteinExistence type="predicted"/>
<accession>A0ABY3SD19</accession>
<name>A0ABY3SD19_9BACL</name>